<keyword evidence="3" id="KW-0804">Transcription</keyword>
<dbReference type="GO" id="GO:0000976">
    <property type="term" value="F:transcription cis-regulatory region binding"/>
    <property type="evidence" value="ECO:0007669"/>
    <property type="project" value="TreeGrafter"/>
</dbReference>
<dbReference type="GO" id="GO:0003700">
    <property type="term" value="F:DNA-binding transcription factor activity"/>
    <property type="evidence" value="ECO:0007669"/>
    <property type="project" value="TreeGrafter"/>
</dbReference>
<dbReference type="InterPro" id="IPR010982">
    <property type="entry name" value="Lambda_DNA-bd_dom_sf"/>
</dbReference>
<dbReference type="Gene3D" id="1.10.260.40">
    <property type="entry name" value="lambda repressor-like DNA-binding domains"/>
    <property type="match status" value="1"/>
</dbReference>
<dbReference type="RefSeq" id="WP_257926775.1">
    <property type="nucleotide sequence ID" value="NZ_JAMXQV010000042.1"/>
</dbReference>
<sequence length="472" mass="47939">MKRPTITDIAREAGVSKGAVSYALNGRPGVSEATRRRITEIARSLGWSPSNTARALSGGRTGAIGLVLDRPPELFFPALLDGFPGELLLHVAAGREASLAVFRRWHAERRVDGVLLTEPDRAAELVRIGLPAVLLGGPGGLPGVPTARVDDTAAAAEALAYLAALGHRRVVRIAGAPVFADAATRETAFRAAAWRLGLGGRDAGGAVPGSAAGGGGDAHRRAEGGGNRAGSWTAAPGKLGWAEGRAVPDPAAGPGGRDAGGVVPGPAAGVGGDAYRSAEGGGDRGGSWVAAPGKHGWAEGRAVPDPAAGLGRRERAAGGHRWAERGPAAGPDNRARSLGDPFPRHLNGSPPRPAPPPTVHIEPSADTVRRLLAGHPRPTAVLCDTDSLAVAALVAARELGLDVPGDLSIVSWDDTPLCRLVRPALTAISRPLAELGALAVSVLNDLVDGRPAGDVCASRPKLVTRGSTGPAR</sequence>
<dbReference type="Gene3D" id="3.40.50.2300">
    <property type="match status" value="3"/>
</dbReference>
<dbReference type="SMART" id="SM00354">
    <property type="entry name" value="HTH_LACI"/>
    <property type="match status" value="1"/>
</dbReference>
<feature type="compositionally biased region" description="Gly residues" evidence="4">
    <location>
        <begin position="207"/>
        <end position="216"/>
    </location>
</feature>
<dbReference type="PROSITE" id="PS00356">
    <property type="entry name" value="HTH_LACI_1"/>
    <property type="match status" value="1"/>
</dbReference>
<proteinExistence type="predicted"/>
<gene>
    <name evidence="6" type="ORF">M8542_46100</name>
</gene>
<dbReference type="EMBL" id="JAMXQV010000042">
    <property type="protein sequence ID" value="MCR6490206.1"/>
    <property type="molecule type" value="Genomic_DNA"/>
</dbReference>
<feature type="domain" description="HTH lacI-type" evidence="5">
    <location>
        <begin position="4"/>
        <end position="58"/>
    </location>
</feature>
<dbReference type="PROSITE" id="PS50932">
    <property type="entry name" value="HTH_LACI_2"/>
    <property type="match status" value="1"/>
</dbReference>
<evidence type="ECO:0000259" key="5">
    <source>
        <dbReference type="PROSITE" id="PS50932"/>
    </source>
</evidence>
<dbReference type="Pfam" id="PF00532">
    <property type="entry name" value="Peripla_BP_1"/>
    <property type="match status" value="1"/>
</dbReference>
<dbReference type="AlphaFoldDB" id="A0A9X2NM75"/>
<keyword evidence="2" id="KW-0238">DNA-binding</keyword>
<dbReference type="SUPFAM" id="SSF53822">
    <property type="entry name" value="Periplasmic binding protein-like I"/>
    <property type="match status" value="2"/>
</dbReference>
<dbReference type="PANTHER" id="PTHR30146:SF155">
    <property type="entry name" value="ALANINE RACEMASE"/>
    <property type="match status" value="1"/>
</dbReference>
<keyword evidence="1" id="KW-0805">Transcription regulation</keyword>
<feature type="region of interest" description="Disordered" evidence="4">
    <location>
        <begin position="207"/>
        <end position="360"/>
    </location>
</feature>
<dbReference type="PANTHER" id="PTHR30146">
    <property type="entry name" value="LACI-RELATED TRANSCRIPTIONAL REPRESSOR"/>
    <property type="match status" value="1"/>
</dbReference>
<dbReference type="InterPro" id="IPR000843">
    <property type="entry name" value="HTH_LacI"/>
</dbReference>
<dbReference type="Pfam" id="PF13377">
    <property type="entry name" value="Peripla_BP_3"/>
    <property type="match status" value="1"/>
</dbReference>
<dbReference type="Pfam" id="PF00356">
    <property type="entry name" value="LacI"/>
    <property type="match status" value="1"/>
</dbReference>
<dbReference type="Proteomes" id="UP001144096">
    <property type="component" value="Unassembled WGS sequence"/>
</dbReference>
<evidence type="ECO:0000256" key="1">
    <source>
        <dbReference type="ARBA" id="ARBA00023015"/>
    </source>
</evidence>
<comment type="caution">
    <text evidence="6">The sequence shown here is derived from an EMBL/GenBank/DDBJ whole genome shotgun (WGS) entry which is preliminary data.</text>
</comment>
<dbReference type="CDD" id="cd01392">
    <property type="entry name" value="HTH_LacI"/>
    <property type="match status" value="1"/>
</dbReference>
<accession>A0A9X2NM75</accession>
<protein>
    <submittedName>
        <fullName evidence="6">LacI family transcriptional regulator</fullName>
    </submittedName>
</protein>
<organism evidence="6 7">
    <name type="scientific">Amycolatopsis iheyensis</name>
    <dbReference type="NCBI Taxonomy" id="2945988"/>
    <lineage>
        <taxon>Bacteria</taxon>
        <taxon>Bacillati</taxon>
        <taxon>Actinomycetota</taxon>
        <taxon>Actinomycetes</taxon>
        <taxon>Pseudonocardiales</taxon>
        <taxon>Pseudonocardiaceae</taxon>
        <taxon>Amycolatopsis</taxon>
    </lineage>
</organism>
<evidence type="ECO:0000256" key="3">
    <source>
        <dbReference type="ARBA" id="ARBA00023163"/>
    </source>
</evidence>
<keyword evidence="7" id="KW-1185">Reference proteome</keyword>
<evidence type="ECO:0000313" key="6">
    <source>
        <dbReference type="EMBL" id="MCR6490206.1"/>
    </source>
</evidence>
<dbReference type="InterPro" id="IPR001761">
    <property type="entry name" value="Peripla_BP/Lac1_sug-bd_dom"/>
</dbReference>
<dbReference type="InterPro" id="IPR046335">
    <property type="entry name" value="LacI/GalR-like_sensor"/>
</dbReference>
<evidence type="ECO:0000313" key="7">
    <source>
        <dbReference type="Proteomes" id="UP001144096"/>
    </source>
</evidence>
<reference evidence="6" key="1">
    <citation type="submission" date="2022-06" db="EMBL/GenBank/DDBJ databases">
        <title>Amycolatopsis iheyaensis sp. nov., a new species of the genus Amycolatopsis isolated from soil in Iheya island, Japan.</title>
        <authorList>
            <person name="Ngamcharungchit C."/>
            <person name="Kanto H."/>
            <person name="Take A."/>
            <person name="Intra B."/>
            <person name="Matsumoto A."/>
            <person name="Panbangred W."/>
            <person name="Inahashi Y."/>
        </authorList>
    </citation>
    <scope>NUCLEOTIDE SEQUENCE</scope>
    <source>
        <strain evidence="6">OK19-0408</strain>
    </source>
</reference>
<feature type="compositionally biased region" description="Basic and acidic residues" evidence="4">
    <location>
        <begin position="311"/>
        <end position="324"/>
    </location>
</feature>
<feature type="compositionally biased region" description="Gly residues" evidence="4">
    <location>
        <begin position="253"/>
        <end position="272"/>
    </location>
</feature>
<evidence type="ECO:0000256" key="4">
    <source>
        <dbReference type="SAM" id="MobiDB-lite"/>
    </source>
</evidence>
<evidence type="ECO:0000256" key="2">
    <source>
        <dbReference type="ARBA" id="ARBA00023125"/>
    </source>
</evidence>
<dbReference type="SUPFAM" id="SSF47413">
    <property type="entry name" value="lambda repressor-like DNA-binding domains"/>
    <property type="match status" value="1"/>
</dbReference>
<name>A0A9X2NM75_9PSEU</name>
<dbReference type="InterPro" id="IPR028082">
    <property type="entry name" value="Peripla_BP_I"/>
</dbReference>